<dbReference type="OrthoDB" id="9812071at2"/>
<evidence type="ECO:0000256" key="1">
    <source>
        <dbReference type="SAM" id="Phobius"/>
    </source>
</evidence>
<dbReference type="AlphaFoldDB" id="A0A327KGD4"/>
<keyword evidence="1" id="KW-0472">Membrane</keyword>
<protein>
    <submittedName>
        <fullName evidence="3">Aa3-type cytochrome c oxidase subunit IV</fullName>
    </submittedName>
</protein>
<keyword evidence="1" id="KW-1133">Transmembrane helix</keyword>
<evidence type="ECO:0000313" key="4">
    <source>
        <dbReference type="Proteomes" id="UP000248863"/>
    </source>
</evidence>
<dbReference type="InterPro" id="IPR036596">
    <property type="entry name" value="Cyt-C_aa3_sf"/>
</dbReference>
<gene>
    <name evidence="3" type="ORF">CH338_16055</name>
</gene>
<comment type="caution">
    <text evidence="3">The sequence shown here is derived from an EMBL/GenBank/DDBJ whole genome shotgun (WGS) entry which is preliminary data.</text>
</comment>
<organism evidence="3 4">
    <name type="scientific">Rhodoplanes elegans</name>
    <dbReference type="NCBI Taxonomy" id="29408"/>
    <lineage>
        <taxon>Bacteria</taxon>
        <taxon>Pseudomonadati</taxon>
        <taxon>Pseudomonadota</taxon>
        <taxon>Alphaproteobacteria</taxon>
        <taxon>Hyphomicrobiales</taxon>
        <taxon>Nitrobacteraceae</taxon>
        <taxon>Rhodoplanes</taxon>
    </lineage>
</organism>
<evidence type="ECO:0000259" key="2">
    <source>
        <dbReference type="Pfam" id="PF07835"/>
    </source>
</evidence>
<reference evidence="3 4" key="1">
    <citation type="submission" date="2017-07" db="EMBL/GenBank/DDBJ databases">
        <title>Draft Genome Sequences of Select Purple Nonsulfur Bacteria.</title>
        <authorList>
            <person name="Lasarre B."/>
            <person name="Mckinlay J.B."/>
        </authorList>
    </citation>
    <scope>NUCLEOTIDE SEQUENCE [LARGE SCALE GENOMIC DNA]</scope>
    <source>
        <strain evidence="3 4">DSM 11907</strain>
    </source>
</reference>
<feature type="domain" description="Cytochrome c oxidase subunit IV bacterial aa3 type" evidence="2">
    <location>
        <begin position="4"/>
        <end position="49"/>
    </location>
</feature>
<dbReference type="InterPro" id="IPR012422">
    <property type="entry name" value="Cyt_c_oxidase_su4_bac-aa3"/>
</dbReference>
<accession>A0A327KGD4</accession>
<evidence type="ECO:0000313" key="3">
    <source>
        <dbReference type="EMBL" id="RAI37457.1"/>
    </source>
</evidence>
<dbReference type="EMBL" id="NPEU01000183">
    <property type="protein sequence ID" value="RAI37457.1"/>
    <property type="molecule type" value="Genomic_DNA"/>
</dbReference>
<dbReference type="Gene3D" id="1.20.5.160">
    <property type="entry name" value="Bacterial aa3 type cytochrome c oxidase subunit IV"/>
    <property type="match status" value="1"/>
</dbReference>
<dbReference type="Pfam" id="PF07835">
    <property type="entry name" value="COX4_pro_2"/>
    <property type="match status" value="1"/>
</dbReference>
<sequence>MADHAAVDYETASGNDLAQHEATYRGFVQLVKWGVGSTVLVLVLMAIFLV</sequence>
<dbReference type="SUPFAM" id="SSF81469">
    <property type="entry name" value="Bacterial aa3 type cytochrome c oxidase subunit IV"/>
    <property type="match status" value="1"/>
</dbReference>
<name>A0A327KGD4_9BRAD</name>
<keyword evidence="1" id="KW-0812">Transmembrane</keyword>
<keyword evidence="4" id="KW-1185">Reference proteome</keyword>
<feature type="transmembrane region" description="Helical" evidence="1">
    <location>
        <begin position="30"/>
        <end position="49"/>
    </location>
</feature>
<dbReference type="RefSeq" id="WP_111358154.1">
    <property type="nucleotide sequence ID" value="NZ_NHSK01000222.1"/>
</dbReference>
<proteinExistence type="predicted"/>
<dbReference type="Proteomes" id="UP000248863">
    <property type="component" value="Unassembled WGS sequence"/>
</dbReference>